<dbReference type="Proteomes" id="UP000287144">
    <property type="component" value="Unassembled WGS sequence"/>
</dbReference>
<gene>
    <name evidence="2" type="ORF">CEP52_008077</name>
</gene>
<protein>
    <submittedName>
        <fullName evidence="2">Uncharacterized protein</fullName>
    </submittedName>
</protein>
<comment type="caution">
    <text evidence="2">The sequence shown here is derived from an EMBL/GenBank/DDBJ whole genome shotgun (WGS) entry which is preliminary data.</text>
</comment>
<feature type="region of interest" description="Disordered" evidence="1">
    <location>
        <begin position="105"/>
        <end position="130"/>
    </location>
</feature>
<evidence type="ECO:0000313" key="2">
    <source>
        <dbReference type="EMBL" id="RSM02255.1"/>
    </source>
</evidence>
<evidence type="ECO:0000256" key="1">
    <source>
        <dbReference type="SAM" id="MobiDB-lite"/>
    </source>
</evidence>
<dbReference type="AlphaFoldDB" id="A0A428TJS2"/>
<name>A0A428TJS2_9HYPO</name>
<evidence type="ECO:0000313" key="3">
    <source>
        <dbReference type="Proteomes" id="UP000287144"/>
    </source>
</evidence>
<reference evidence="2 3" key="1">
    <citation type="submission" date="2017-06" db="EMBL/GenBank/DDBJ databases">
        <title>Comparative genomic analysis of Ambrosia Fusariam Clade fungi.</title>
        <authorList>
            <person name="Stajich J.E."/>
            <person name="Carrillo J."/>
            <person name="Kijimoto T."/>
            <person name="Eskalen A."/>
            <person name="O'Donnell K."/>
            <person name="Kasson M."/>
        </authorList>
    </citation>
    <scope>NUCLEOTIDE SEQUENCE [LARGE SCALE GENOMIC DNA]</scope>
    <source>
        <strain evidence="2 3">NRRL62579</strain>
    </source>
</reference>
<keyword evidence="3" id="KW-1185">Reference proteome</keyword>
<organism evidence="2 3">
    <name type="scientific">Fusarium oligoseptatum</name>
    <dbReference type="NCBI Taxonomy" id="2604345"/>
    <lineage>
        <taxon>Eukaryota</taxon>
        <taxon>Fungi</taxon>
        <taxon>Dikarya</taxon>
        <taxon>Ascomycota</taxon>
        <taxon>Pezizomycotina</taxon>
        <taxon>Sordariomycetes</taxon>
        <taxon>Hypocreomycetidae</taxon>
        <taxon>Hypocreales</taxon>
        <taxon>Nectriaceae</taxon>
        <taxon>Fusarium</taxon>
        <taxon>Fusarium solani species complex</taxon>
    </lineage>
</organism>
<proteinExistence type="predicted"/>
<dbReference type="EMBL" id="NKCK01000077">
    <property type="protein sequence ID" value="RSM02255.1"/>
    <property type="molecule type" value="Genomic_DNA"/>
</dbReference>
<accession>A0A428TJS2</accession>
<sequence length="199" mass="22354">MPQPSLTLAGPFFKDMPLDTTIDTSSDFGPDVSLAEVLQSLIFDPTPYKPFLHTIAERNRMRMRLAQSLSTPQESLDFSPETGLLIWEGMSNEIAEAVEKVRGLSSNPSGPEIQLRHPNSPLSYHPRRRPVAASTATFPDSFKPDLLIVDKAATMREITTLIPIDFFDPKAWIITGLSLHRGTKRKREEVYEEELMEGD</sequence>